<proteinExistence type="predicted"/>
<dbReference type="RefSeq" id="WP_027313638.1">
    <property type="nucleotide sequence ID" value="NZ_JBHLZN010000001.1"/>
</dbReference>
<protein>
    <submittedName>
        <fullName evidence="3">DNA-J related domain-containing protein</fullName>
    </submittedName>
</protein>
<dbReference type="Gene3D" id="1.10.287.110">
    <property type="entry name" value="DnaJ domain"/>
    <property type="match status" value="1"/>
</dbReference>
<dbReference type="Pfam" id="PF12339">
    <property type="entry name" value="DNAJ_related"/>
    <property type="match status" value="1"/>
</dbReference>
<keyword evidence="1" id="KW-0143">Chaperone</keyword>
<feature type="domain" description="J" evidence="2">
    <location>
        <begin position="134"/>
        <end position="205"/>
    </location>
</feature>
<dbReference type="PROSITE" id="PS50076">
    <property type="entry name" value="DNAJ_2"/>
    <property type="match status" value="1"/>
</dbReference>
<dbReference type="EMBL" id="JBHLZN010000001">
    <property type="protein sequence ID" value="MFB9885545.1"/>
    <property type="molecule type" value="Genomic_DNA"/>
</dbReference>
<sequence>MNTSISEHLCLALEPLLPLDSPGQSEYQLIQTLRSKGLNLPMGDTASLFHSHFLIFHGLYLLQQRWRSRRYAHLEIHTLHIQAHSWSQRPPGAGVQTDEETTALLQAADPLAAFYLDWNNLGTELSTLETWLDRFWRRLGLPDETLQQALADLELPAQTLQQADWPNLARQQYQRLAMQHHPDRGGDSERFKQVQHAWQLLKNYV</sequence>
<organism evidence="3 4">
    <name type="scientific">Balneatrix alpica</name>
    <dbReference type="NCBI Taxonomy" id="75684"/>
    <lineage>
        <taxon>Bacteria</taxon>
        <taxon>Pseudomonadati</taxon>
        <taxon>Pseudomonadota</taxon>
        <taxon>Gammaproteobacteria</taxon>
        <taxon>Oceanospirillales</taxon>
        <taxon>Balneatrichaceae</taxon>
        <taxon>Balneatrix</taxon>
    </lineage>
</organism>
<dbReference type="InterPro" id="IPR001623">
    <property type="entry name" value="DnaJ_domain"/>
</dbReference>
<accession>A0ABV5Z8E3</accession>
<evidence type="ECO:0000313" key="4">
    <source>
        <dbReference type="Proteomes" id="UP001589628"/>
    </source>
</evidence>
<evidence type="ECO:0000259" key="2">
    <source>
        <dbReference type="PROSITE" id="PS50076"/>
    </source>
</evidence>
<dbReference type="SUPFAM" id="SSF46565">
    <property type="entry name" value="Chaperone J-domain"/>
    <property type="match status" value="2"/>
</dbReference>
<evidence type="ECO:0000313" key="3">
    <source>
        <dbReference type="EMBL" id="MFB9885545.1"/>
    </source>
</evidence>
<dbReference type="Pfam" id="PF00226">
    <property type="entry name" value="DnaJ"/>
    <property type="match status" value="1"/>
</dbReference>
<gene>
    <name evidence="3" type="ORF">ACFFLH_03875</name>
</gene>
<comment type="caution">
    <text evidence="3">The sequence shown here is derived from an EMBL/GenBank/DDBJ whole genome shotgun (WGS) entry which is preliminary data.</text>
</comment>
<keyword evidence="4" id="KW-1185">Reference proteome</keyword>
<dbReference type="InterPro" id="IPR036869">
    <property type="entry name" value="J_dom_sf"/>
</dbReference>
<dbReference type="Proteomes" id="UP001589628">
    <property type="component" value="Unassembled WGS sequence"/>
</dbReference>
<dbReference type="CDD" id="cd06257">
    <property type="entry name" value="DnaJ"/>
    <property type="match status" value="1"/>
</dbReference>
<name>A0ABV5Z8E3_9GAMM</name>
<dbReference type="InterPro" id="IPR021059">
    <property type="entry name" value="DnaJ-related_N"/>
</dbReference>
<reference evidence="3 4" key="1">
    <citation type="submission" date="2024-09" db="EMBL/GenBank/DDBJ databases">
        <authorList>
            <person name="Sun Q."/>
            <person name="Mori K."/>
        </authorList>
    </citation>
    <scope>NUCLEOTIDE SEQUENCE [LARGE SCALE GENOMIC DNA]</scope>
    <source>
        <strain evidence="3 4">ATCC 51285</strain>
    </source>
</reference>
<evidence type="ECO:0000256" key="1">
    <source>
        <dbReference type="ARBA" id="ARBA00023186"/>
    </source>
</evidence>